<sequence>MKINPQFGIGPLIFGMKQKDVEGIFGKPDKNFKDDDQNVIYVYNQDKLRLTFYEDEDFKLGYLISSNPDLVLLDQKIIGAKPSEIKEVLISKGFKTWEQEDFDMTENHFNEANWIILQSEFGQIIKVELGAVINSKDELDWKF</sequence>
<dbReference type="Proteomes" id="UP000199580">
    <property type="component" value="Unassembled WGS sequence"/>
</dbReference>
<protein>
    <submittedName>
        <fullName evidence="1">Uncharacterized protein</fullName>
    </submittedName>
</protein>
<dbReference type="OrthoDB" id="5701146at2"/>
<reference evidence="1 2" key="1">
    <citation type="submission" date="2016-10" db="EMBL/GenBank/DDBJ databases">
        <authorList>
            <person name="de Groot N.N."/>
        </authorList>
    </citation>
    <scope>NUCLEOTIDE SEQUENCE [LARGE SCALE GENOMIC DNA]</scope>
    <source>
        <strain evidence="1 2">CGMCC 1.10076</strain>
    </source>
</reference>
<proteinExistence type="predicted"/>
<gene>
    <name evidence="1" type="ORF">SAMN04487935_2471</name>
</gene>
<dbReference type="RefSeq" id="WP_091396144.1">
    <property type="nucleotide sequence ID" value="NZ_BKAI01000006.1"/>
</dbReference>
<name>A0A1G8YTD3_9FLAO</name>
<dbReference type="AlphaFoldDB" id="A0A1G8YTD3"/>
<dbReference type="EMBL" id="FNEZ01000003">
    <property type="protein sequence ID" value="SDK06112.1"/>
    <property type="molecule type" value="Genomic_DNA"/>
</dbReference>
<evidence type="ECO:0000313" key="2">
    <source>
        <dbReference type="Proteomes" id="UP000199580"/>
    </source>
</evidence>
<organism evidence="1 2">
    <name type="scientific">Flavobacterium noncentrifugens</name>
    <dbReference type="NCBI Taxonomy" id="1128970"/>
    <lineage>
        <taxon>Bacteria</taxon>
        <taxon>Pseudomonadati</taxon>
        <taxon>Bacteroidota</taxon>
        <taxon>Flavobacteriia</taxon>
        <taxon>Flavobacteriales</taxon>
        <taxon>Flavobacteriaceae</taxon>
        <taxon>Flavobacterium</taxon>
    </lineage>
</organism>
<evidence type="ECO:0000313" key="1">
    <source>
        <dbReference type="EMBL" id="SDK06112.1"/>
    </source>
</evidence>
<accession>A0A1G8YTD3</accession>
<keyword evidence="2" id="KW-1185">Reference proteome</keyword>